<feature type="domain" description="Histidine kinase" evidence="12">
    <location>
        <begin position="437"/>
        <end position="652"/>
    </location>
</feature>
<dbReference type="InterPro" id="IPR011990">
    <property type="entry name" value="TPR-like_helical_dom_sf"/>
</dbReference>
<dbReference type="EMBL" id="JBHSYQ010000016">
    <property type="protein sequence ID" value="MFC6999735.1"/>
    <property type="molecule type" value="Genomic_DNA"/>
</dbReference>
<keyword evidence="5" id="KW-0547">Nucleotide-binding</keyword>
<comment type="catalytic activity">
    <reaction evidence="1">
        <text>ATP + protein L-histidine = ADP + protein N-phospho-L-histidine.</text>
        <dbReference type="EC" id="2.7.13.3"/>
    </reaction>
</comment>
<dbReference type="InterPro" id="IPR050351">
    <property type="entry name" value="BphY/WalK/GraS-like"/>
</dbReference>
<keyword evidence="4" id="KW-0808">Transferase</keyword>
<dbReference type="InterPro" id="IPR036890">
    <property type="entry name" value="HATPase_C_sf"/>
</dbReference>
<evidence type="ECO:0000256" key="3">
    <source>
        <dbReference type="ARBA" id="ARBA00022553"/>
    </source>
</evidence>
<keyword evidence="3" id="KW-0597">Phosphoprotein</keyword>
<protein>
    <recommendedName>
        <fullName evidence="2">histidine kinase</fullName>
        <ecNumber evidence="2">2.7.13.3</ecNumber>
    </recommendedName>
</protein>
<evidence type="ECO:0000259" key="12">
    <source>
        <dbReference type="PROSITE" id="PS50109"/>
    </source>
</evidence>
<reference evidence="14" key="1">
    <citation type="journal article" date="2019" name="Int. J. Syst. Evol. Microbiol.">
        <title>The Global Catalogue of Microorganisms (GCM) 10K type strain sequencing project: providing services to taxonomists for standard genome sequencing and annotation.</title>
        <authorList>
            <consortium name="The Broad Institute Genomics Platform"/>
            <consortium name="The Broad Institute Genome Sequencing Center for Infectious Disease"/>
            <person name="Wu L."/>
            <person name="Ma J."/>
        </authorList>
    </citation>
    <scope>NUCLEOTIDE SEQUENCE [LARGE SCALE GENOMIC DNA]</scope>
    <source>
        <strain evidence="14">CGMCC 4.7393</strain>
    </source>
</reference>
<feature type="repeat" description="TPR" evidence="9">
    <location>
        <begin position="79"/>
        <end position="112"/>
    </location>
</feature>
<proteinExistence type="predicted"/>
<evidence type="ECO:0000256" key="1">
    <source>
        <dbReference type="ARBA" id="ARBA00000085"/>
    </source>
</evidence>
<dbReference type="SUPFAM" id="SSF47384">
    <property type="entry name" value="Homodimeric domain of signal transducing histidine kinase"/>
    <property type="match status" value="1"/>
</dbReference>
<evidence type="ECO:0000256" key="5">
    <source>
        <dbReference type="ARBA" id="ARBA00022741"/>
    </source>
</evidence>
<keyword evidence="11" id="KW-0812">Transmembrane</keyword>
<dbReference type="InterPro" id="IPR036097">
    <property type="entry name" value="HisK_dim/P_sf"/>
</dbReference>
<name>A0ABW2DRN4_9BACT</name>
<dbReference type="Gene3D" id="3.30.565.10">
    <property type="entry name" value="Histidine kinase-like ATPase, C-terminal domain"/>
    <property type="match status" value="1"/>
</dbReference>
<organism evidence="13 14">
    <name type="scientific">Rufibacter roseus</name>
    <dbReference type="NCBI Taxonomy" id="1567108"/>
    <lineage>
        <taxon>Bacteria</taxon>
        <taxon>Pseudomonadati</taxon>
        <taxon>Bacteroidota</taxon>
        <taxon>Cytophagia</taxon>
        <taxon>Cytophagales</taxon>
        <taxon>Hymenobacteraceae</taxon>
        <taxon>Rufibacter</taxon>
    </lineage>
</organism>
<evidence type="ECO:0000256" key="8">
    <source>
        <dbReference type="ARBA" id="ARBA00023012"/>
    </source>
</evidence>
<dbReference type="SUPFAM" id="SSF55874">
    <property type="entry name" value="ATPase domain of HSP90 chaperone/DNA topoisomerase II/histidine kinase"/>
    <property type="match status" value="1"/>
</dbReference>
<keyword evidence="9" id="KW-0802">TPR repeat</keyword>
<evidence type="ECO:0000256" key="6">
    <source>
        <dbReference type="ARBA" id="ARBA00022777"/>
    </source>
</evidence>
<evidence type="ECO:0000256" key="11">
    <source>
        <dbReference type="SAM" id="Phobius"/>
    </source>
</evidence>
<accession>A0ABW2DRN4</accession>
<dbReference type="SMART" id="SM00028">
    <property type="entry name" value="TPR"/>
    <property type="match status" value="5"/>
</dbReference>
<dbReference type="SMART" id="SM00387">
    <property type="entry name" value="HATPase_c"/>
    <property type="match status" value="1"/>
</dbReference>
<feature type="repeat" description="TPR" evidence="9">
    <location>
        <begin position="159"/>
        <end position="192"/>
    </location>
</feature>
<evidence type="ECO:0000256" key="2">
    <source>
        <dbReference type="ARBA" id="ARBA00012438"/>
    </source>
</evidence>
<evidence type="ECO:0000256" key="10">
    <source>
        <dbReference type="SAM" id="Coils"/>
    </source>
</evidence>
<dbReference type="InterPro" id="IPR003594">
    <property type="entry name" value="HATPase_dom"/>
</dbReference>
<evidence type="ECO:0000313" key="13">
    <source>
        <dbReference type="EMBL" id="MFC6999735.1"/>
    </source>
</evidence>
<dbReference type="EC" id="2.7.13.3" evidence="2"/>
<dbReference type="PANTHER" id="PTHR42878">
    <property type="entry name" value="TWO-COMPONENT HISTIDINE KINASE"/>
    <property type="match status" value="1"/>
</dbReference>
<dbReference type="CDD" id="cd00082">
    <property type="entry name" value="HisKA"/>
    <property type="match status" value="1"/>
</dbReference>
<dbReference type="RefSeq" id="WP_066620770.1">
    <property type="nucleotide sequence ID" value="NZ_JBHSYQ010000016.1"/>
</dbReference>
<keyword evidence="14" id="KW-1185">Reference proteome</keyword>
<dbReference type="Gene3D" id="1.25.40.10">
    <property type="entry name" value="Tetratricopeptide repeat domain"/>
    <property type="match status" value="1"/>
</dbReference>
<dbReference type="Gene3D" id="1.10.287.130">
    <property type="match status" value="1"/>
</dbReference>
<keyword evidence="11" id="KW-1133">Transmembrane helix</keyword>
<dbReference type="PROSITE" id="PS50109">
    <property type="entry name" value="HIS_KIN"/>
    <property type="match status" value="1"/>
</dbReference>
<dbReference type="PROSITE" id="PS50005">
    <property type="entry name" value="TPR"/>
    <property type="match status" value="3"/>
</dbReference>
<dbReference type="SUPFAM" id="SSF48452">
    <property type="entry name" value="TPR-like"/>
    <property type="match status" value="2"/>
</dbReference>
<evidence type="ECO:0000313" key="14">
    <source>
        <dbReference type="Proteomes" id="UP001596405"/>
    </source>
</evidence>
<dbReference type="InterPro" id="IPR003661">
    <property type="entry name" value="HisK_dim/P_dom"/>
</dbReference>
<dbReference type="InterPro" id="IPR019734">
    <property type="entry name" value="TPR_rpt"/>
</dbReference>
<feature type="coiled-coil region" evidence="10">
    <location>
        <begin position="393"/>
        <end position="430"/>
    </location>
</feature>
<evidence type="ECO:0000256" key="9">
    <source>
        <dbReference type="PROSITE-ProRule" id="PRU00339"/>
    </source>
</evidence>
<feature type="coiled-coil region" evidence="10">
    <location>
        <begin position="318"/>
        <end position="352"/>
    </location>
</feature>
<comment type="caution">
    <text evidence="13">The sequence shown here is derived from an EMBL/GenBank/DDBJ whole genome shotgun (WGS) entry which is preliminary data.</text>
</comment>
<dbReference type="Proteomes" id="UP001596405">
    <property type="component" value="Unassembled WGS sequence"/>
</dbReference>
<keyword evidence="8" id="KW-0902">Two-component regulatory system</keyword>
<dbReference type="InterPro" id="IPR005467">
    <property type="entry name" value="His_kinase_dom"/>
</dbReference>
<dbReference type="Pfam" id="PF13424">
    <property type="entry name" value="TPR_12"/>
    <property type="match status" value="2"/>
</dbReference>
<keyword evidence="7" id="KW-0067">ATP-binding</keyword>
<dbReference type="InterPro" id="IPR004358">
    <property type="entry name" value="Sig_transdc_His_kin-like_C"/>
</dbReference>
<keyword evidence="11" id="KW-0472">Membrane</keyword>
<keyword evidence="10" id="KW-0175">Coiled coil</keyword>
<evidence type="ECO:0000256" key="7">
    <source>
        <dbReference type="ARBA" id="ARBA00022840"/>
    </source>
</evidence>
<feature type="transmembrane region" description="Helical" evidence="11">
    <location>
        <begin position="362"/>
        <end position="380"/>
    </location>
</feature>
<gene>
    <name evidence="13" type="ORF">ACFQHR_19020</name>
</gene>
<dbReference type="PANTHER" id="PTHR42878:SF7">
    <property type="entry name" value="SENSOR HISTIDINE KINASE GLRK"/>
    <property type="match status" value="1"/>
</dbReference>
<keyword evidence="6" id="KW-0418">Kinase</keyword>
<dbReference type="Pfam" id="PF13374">
    <property type="entry name" value="TPR_10"/>
    <property type="match status" value="1"/>
</dbReference>
<sequence>MKRLLTTLLLCWGGDAIAQQSVIDSLRNELERTLSDSGRVVLLNHIGEQYTKFDPKKSIETSVEAEKLASKINFLKGRAQALNYRGVAYLITSEYGKAMTAHQQALKIREQINDSVGVVNSYVNLGNTYFRNNEIDKALSIYKQGITYAQRINDKKGLSRFYNNIGSVLKSRQEFKEALPYFQKAAALKEELNDKRGYAVSLQHIGGLNAETGALQKALENMNKSLLIYRELEDLPGEINVLRDISDVYRYQKNYTKALEASKRSLSLAQKINSTLDVALSADQVHEIYALQGNYRYAYENLLIRSYATDTLHSNRRRALVAEAEAKYEAEKRDLENQKLLAEQEHDKKELAHQAKLQQLNWIAWGATLSLFFVLSFSWFKLRSRNRALKVINKKVKRQNHEIYEQKNSIEKQERLVRQQRDELEKLNAFKNKIFSIISHDLRSPFASVQALFYLADNNSMNDQEFKRLFQMLGKDYDNATNLLDNLLVWAKSQMAGASITYEQLNVQQLAEESVTQMMHSAELKQITLFNAVPASVAITSDHERLNFVVRNLVMNAIKFTPAGGSVTIGATDLEKEVIINVTDTGKGMTEKEMSFLFTEKRYSTAGTLNEKGTGLGLLLCRELLESINASITVESEVGKGSTFYLRVPKPKVENLILKGEAISV</sequence>
<dbReference type="PRINTS" id="PR00344">
    <property type="entry name" value="BCTRLSENSOR"/>
</dbReference>
<dbReference type="Pfam" id="PF02518">
    <property type="entry name" value="HATPase_c"/>
    <property type="match status" value="1"/>
</dbReference>
<evidence type="ECO:0000256" key="4">
    <source>
        <dbReference type="ARBA" id="ARBA00022679"/>
    </source>
</evidence>
<feature type="repeat" description="TPR" evidence="9">
    <location>
        <begin position="119"/>
        <end position="152"/>
    </location>
</feature>